<dbReference type="PANTHER" id="PTHR12442">
    <property type="entry name" value="DYNEIN INTERMEDIATE CHAIN"/>
    <property type="match status" value="1"/>
</dbReference>
<protein>
    <submittedName>
        <fullName evidence="7">WD40 repeat-like protein</fullName>
    </submittedName>
</protein>
<evidence type="ECO:0000256" key="6">
    <source>
        <dbReference type="SAM" id="MobiDB-lite"/>
    </source>
</evidence>
<evidence type="ECO:0000256" key="1">
    <source>
        <dbReference type="ARBA" id="ARBA00004496"/>
    </source>
</evidence>
<dbReference type="PROSITE" id="PS50294">
    <property type="entry name" value="WD_REPEATS_REGION"/>
    <property type="match status" value="1"/>
</dbReference>
<dbReference type="GO" id="GO:0005737">
    <property type="term" value="C:cytoplasm"/>
    <property type="evidence" value="ECO:0007669"/>
    <property type="project" value="UniProtKB-SubCell"/>
</dbReference>
<feature type="region of interest" description="Disordered" evidence="6">
    <location>
        <begin position="19"/>
        <end position="109"/>
    </location>
</feature>
<dbReference type="GO" id="GO:0005868">
    <property type="term" value="C:cytoplasmic dynein complex"/>
    <property type="evidence" value="ECO:0007669"/>
    <property type="project" value="TreeGrafter"/>
</dbReference>
<gene>
    <name evidence="7" type="ORF">K402DRAFT_467545</name>
</gene>
<keyword evidence="2" id="KW-0963">Cytoplasm</keyword>
<evidence type="ECO:0000256" key="4">
    <source>
        <dbReference type="ARBA" id="ARBA00022737"/>
    </source>
</evidence>
<dbReference type="SUPFAM" id="SSF50978">
    <property type="entry name" value="WD40 repeat-like"/>
    <property type="match status" value="1"/>
</dbReference>
<dbReference type="Gene3D" id="2.130.10.10">
    <property type="entry name" value="YVTN repeat-like/Quinoprotein amine dehydrogenase"/>
    <property type="match status" value="2"/>
</dbReference>
<feature type="region of interest" description="Disordered" evidence="6">
    <location>
        <begin position="155"/>
        <end position="197"/>
    </location>
</feature>
<organism evidence="7 8">
    <name type="scientific">Aulographum hederae CBS 113979</name>
    <dbReference type="NCBI Taxonomy" id="1176131"/>
    <lineage>
        <taxon>Eukaryota</taxon>
        <taxon>Fungi</taxon>
        <taxon>Dikarya</taxon>
        <taxon>Ascomycota</taxon>
        <taxon>Pezizomycotina</taxon>
        <taxon>Dothideomycetes</taxon>
        <taxon>Pleosporomycetidae</taxon>
        <taxon>Aulographales</taxon>
        <taxon>Aulographaceae</taxon>
    </lineage>
</organism>
<dbReference type="PROSITE" id="PS50082">
    <property type="entry name" value="WD_REPEATS_2"/>
    <property type="match status" value="1"/>
</dbReference>
<feature type="compositionally biased region" description="Polar residues" evidence="6">
    <location>
        <begin position="155"/>
        <end position="168"/>
    </location>
</feature>
<dbReference type="InterPro" id="IPR001680">
    <property type="entry name" value="WD40_rpt"/>
</dbReference>
<evidence type="ECO:0000256" key="2">
    <source>
        <dbReference type="ARBA" id="ARBA00022490"/>
    </source>
</evidence>
<dbReference type="Pfam" id="PF00400">
    <property type="entry name" value="WD40"/>
    <property type="match status" value="2"/>
</dbReference>
<dbReference type="GO" id="GO:0010970">
    <property type="term" value="P:transport along microtubule"/>
    <property type="evidence" value="ECO:0007669"/>
    <property type="project" value="TreeGrafter"/>
</dbReference>
<dbReference type="GO" id="GO:0045504">
    <property type="term" value="F:dynein heavy chain binding"/>
    <property type="evidence" value="ECO:0007669"/>
    <property type="project" value="TreeGrafter"/>
</dbReference>
<dbReference type="Proteomes" id="UP000800041">
    <property type="component" value="Unassembled WGS sequence"/>
</dbReference>
<dbReference type="PANTHER" id="PTHR12442:SF22">
    <property type="entry name" value="CYTOPLASMIC DYNEIN 1 INTERMEDIATE CHAIN-RELATED"/>
    <property type="match status" value="1"/>
</dbReference>
<dbReference type="InterPro" id="IPR036322">
    <property type="entry name" value="WD40_repeat_dom_sf"/>
</dbReference>
<name>A0A6G1GKJ5_9PEZI</name>
<dbReference type="InterPro" id="IPR015943">
    <property type="entry name" value="WD40/YVTN_repeat-like_dom_sf"/>
</dbReference>
<dbReference type="AlphaFoldDB" id="A0A6G1GKJ5"/>
<comment type="subcellular location">
    <subcellularLocation>
        <location evidence="1">Cytoplasm</location>
    </subcellularLocation>
</comment>
<accession>A0A6G1GKJ5</accession>
<dbReference type="GO" id="GO:0045503">
    <property type="term" value="F:dynein light chain binding"/>
    <property type="evidence" value="ECO:0007669"/>
    <property type="project" value="TreeGrafter"/>
</dbReference>
<dbReference type="SMART" id="SM00320">
    <property type="entry name" value="WD40"/>
    <property type="match status" value="6"/>
</dbReference>
<sequence>MSDPRSRAAAIEEKRAKLLAIKREREQRNRDLQSSRQSLGHTPGEGSGYSTPIRTTDRKDIDNLVNALVGQGRSSSTGPRDGASPARGSRPQSLGSGGQLSGGDATSPIRTNGRVVQMVSSQTQTMSTDDTVTYNEPALPKAKPEVAMYSRAVQTSEEWTPPGQQSTGVGDDTVDWEGQSTSPRTSKRISKREREREDEIRTNIRREVEEELKALQLGGTDALGGTAEPNFPSRTLNDDELKAVTSSEDFLDFIERSSKVIERALETEYDILKDYALGSMIDEEDEDGYGTSKGKKGRRVKEVAQFYSERWSKKRTITSLDFSPKFPELILASYTKSPLHPHDPTGLLQVWNIHTPSTPEYTFHSPSDICVAKFSPFHPNLILGGTYSGQVLLWDTRSRNPAPVQRTPLTGSGHTHPIYCLDIVGTQNAHNIISASTDGVVCGWSVDMLAQPQEGLELQAPDKKTEDCSPTAIAFSEADPTYFLAGTEEGSIYTCHRYDRAGAKAGVDQRVVYRGHTAPVMSIDFHPQRGPLDLGDLVLSSSVDWSVKLWRVKPPASVAAGGTTGNIHAVKPLLEIAREDLVYDARWNPVRPSVFAAVDGAGTLELWDLNLDVEVPVAKVVPSEDSARGLARRGLNKVAWEKNEGKKVAVGGLDGVVTLFEVGADLGGTEGVKAEEWAKLKRAVGRWDPKSAVVAGASAGMFSPVNGR</sequence>
<dbReference type="EMBL" id="ML977199">
    <property type="protein sequence ID" value="KAF1981455.1"/>
    <property type="molecule type" value="Genomic_DNA"/>
</dbReference>
<keyword evidence="4" id="KW-0677">Repeat</keyword>
<proteinExistence type="predicted"/>
<dbReference type="OrthoDB" id="366230at2759"/>
<reference evidence="7" key="1">
    <citation type="journal article" date="2020" name="Stud. Mycol.">
        <title>101 Dothideomycetes genomes: a test case for predicting lifestyles and emergence of pathogens.</title>
        <authorList>
            <person name="Haridas S."/>
            <person name="Albert R."/>
            <person name="Binder M."/>
            <person name="Bloem J."/>
            <person name="Labutti K."/>
            <person name="Salamov A."/>
            <person name="Andreopoulos B."/>
            <person name="Baker S."/>
            <person name="Barry K."/>
            <person name="Bills G."/>
            <person name="Bluhm B."/>
            <person name="Cannon C."/>
            <person name="Castanera R."/>
            <person name="Culley D."/>
            <person name="Daum C."/>
            <person name="Ezra D."/>
            <person name="Gonzalez J."/>
            <person name="Henrissat B."/>
            <person name="Kuo A."/>
            <person name="Liang C."/>
            <person name="Lipzen A."/>
            <person name="Lutzoni F."/>
            <person name="Magnuson J."/>
            <person name="Mondo S."/>
            <person name="Nolan M."/>
            <person name="Ohm R."/>
            <person name="Pangilinan J."/>
            <person name="Park H.-J."/>
            <person name="Ramirez L."/>
            <person name="Alfaro M."/>
            <person name="Sun H."/>
            <person name="Tritt A."/>
            <person name="Yoshinaga Y."/>
            <person name="Zwiers L.-H."/>
            <person name="Turgeon B."/>
            <person name="Goodwin S."/>
            <person name="Spatafora J."/>
            <person name="Crous P."/>
            <person name="Grigoriev I."/>
        </authorList>
    </citation>
    <scope>NUCLEOTIDE SEQUENCE</scope>
    <source>
        <strain evidence="7">CBS 113979</strain>
    </source>
</reference>
<evidence type="ECO:0000256" key="5">
    <source>
        <dbReference type="PROSITE-ProRule" id="PRU00221"/>
    </source>
</evidence>
<dbReference type="InterPro" id="IPR050687">
    <property type="entry name" value="Dynein_IC"/>
</dbReference>
<dbReference type="FunFam" id="2.130.10.10:FF:000414">
    <property type="entry name" value="Cytoplasmic dynein intermediate chain"/>
    <property type="match status" value="1"/>
</dbReference>
<keyword evidence="8" id="KW-1185">Reference proteome</keyword>
<evidence type="ECO:0000313" key="8">
    <source>
        <dbReference type="Proteomes" id="UP000800041"/>
    </source>
</evidence>
<evidence type="ECO:0000256" key="3">
    <source>
        <dbReference type="ARBA" id="ARBA00022574"/>
    </source>
</evidence>
<feature type="compositionally biased region" description="Basic and acidic residues" evidence="6">
    <location>
        <begin position="19"/>
        <end position="33"/>
    </location>
</feature>
<evidence type="ECO:0000313" key="7">
    <source>
        <dbReference type="EMBL" id="KAF1981455.1"/>
    </source>
</evidence>
<feature type="repeat" description="WD" evidence="5">
    <location>
        <begin position="513"/>
        <end position="560"/>
    </location>
</feature>
<keyword evidence="3 5" id="KW-0853">WD repeat</keyword>